<feature type="compositionally biased region" description="Low complexity" evidence="1">
    <location>
        <begin position="325"/>
        <end position="335"/>
    </location>
</feature>
<feature type="region of interest" description="Disordered" evidence="1">
    <location>
        <begin position="1"/>
        <end position="117"/>
    </location>
</feature>
<dbReference type="AlphaFoldDB" id="A0A409YSY8"/>
<protein>
    <submittedName>
        <fullName evidence="2">Uncharacterized protein</fullName>
    </submittedName>
</protein>
<feature type="compositionally biased region" description="Low complexity" evidence="1">
    <location>
        <begin position="301"/>
        <end position="316"/>
    </location>
</feature>
<dbReference type="EMBL" id="NHYE01000378">
    <property type="protein sequence ID" value="PPR06078.1"/>
    <property type="molecule type" value="Genomic_DNA"/>
</dbReference>
<feature type="compositionally biased region" description="Low complexity" evidence="1">
    <location>
        <begin position="280"/>
        <end position="293"/>
    </location>
</feature>
<comment type="caution">
    <text evidence="2">The sequence shown here is derived from an EMBL/GenBank/DDBJ whole genome shotgun (WGS) entry which is preliminary data.</text>
</comment>
<sequence>MASKTSPSPVASQSGSPPPPPADLRHMTSNSALASPTRDHRRTSQHLRTADPRVGSRSPNSIPSSPTSIHSSSSAIFERDIEPLIPPSPPALLSQHTHHHHPPNPHRIPRAKGTEALEHSVPSVLDSAAAILSTLESDADVAEQVAVVAPVASPLESVGLGGRSSGFASPIGSFRSRSPSPVGSRTGGGRGAEQLLLNIPASGSQQPQGLSSAMSSPPVSVLGLQGMTSGVGSPSTGSGPSSTSAPSPSSKPLVIPAVDAPAQPLIINQLAAGFVAPDEPSVTSTTTPSIVRSSTEDGDVTITSTSEEGSEPPTTTQEHPPALPSPQRSPRRSPASIPPALPLPPSSFASPHSLSSTTSPVSSPSSAQATLSSHPPSPVHVAKKRLSFMSYSDLLSSTPATLQPLSSLTTGASSEPPPHIPSVSGLNIVNAIQAQQSQAQSPQSGPASATPSLRGFPLFGAAGGMTHAGKRDSIAMLDNVGGEWEKQGLGKGLEERLEALVIPPSGGVALSSAAQPVVGSKA</sequence>
<keyword evidence="3" id="KW-1185">Reference proteome</keyword>
<feature type="compositionally biased region" description="Pro residues" evidence="1">
    <location>
        <begin position="336"/>
        <end position="345"/>
    </location>
</feature>
<feature type="compositionally biased region" description="Polar residues" evidence="1">
    <location>
        <begin position="201"/>
        <end position="218"/>
    </location>
</feature>
<feature type="region of interest" description="Disordered" evidence="1">
    <location>
        <begin position="277"/>
        <end position="379"/>
    </location>
</feature>
<feature type="compositionally biased region" description="Low complexity" evidence="1">
    <location>
        <begin position="346"/>
        <end position="373"/>
    </location>
</feature>
<name>A0A409YSY8_9AGAR</name>
<dbReference type="Proteomes" id="UP000284706">
    <property type="component" value="Unassembled WGS sequence"/>
</dbReference>
<feature type="compositionally biased region" description="Basic residues" evidence="1">
    <location>
        <begin position="96"/>
        <end position="110"/>
    </location>
</feature>
<evidence type="ECO:0000256" key="1">
    <source>
        <dbReference type="SAM" id="MobiDB-lite"/>
    </source>
</evidence>
<reference evidence="2 3" key="1">
    <citation type="journal article" date="2018" name="Evol. Lett.">
        <title>Horizontal gene cluster transfer increased hallucinogenic mushroom diversity.</title>
        <authorList>
            <person name="Reynolds H.T."/>
            <person name="Vijayakumar V."/>
            <person name="Gluck-Thaler E."/>
            <person name="Korotkin H.B."/>
            <person name="Matheny P.B."/>
            <person name="Slot J.C."/>
        </authorList>
    </citation>
    <scope>NUCLEOTIDE SEQUENCE [LARGE SCALE GENOMIC DNA]</scope>
    <source>
        <strain evidence="2 3">SRW20</strain>
    </source>
</reference>
<dbReference type="STRING" id="231916.A0A409YSY8"/>
<feature type="region of interest" description="Disordered" evidence="1">
    <location>
        <begin position="158"/>
        <end position="256"/>
    </location>
</feature>
<proteinExistence type="predicted"/>
<evidence type="ECO:0000313" key="3">
    <source>
        <dbReference type="Proteomes" id="UP000284706"/>
    </source>
</evidence>
<dbReference type="OrthoDB" id="2563900at2759"/>
<dbReference type="InParanoid" id="A0A409YSY8"/>
<feature type="compositionally biased region" description="Low complexity" evidence="1">
    <location>
        <begin position="56"/>
        <end position="76"/>
    </location>
</feature>
<gene>
    <name evidence="2" type="ORF">CVT26_005284</name>
</gene>
<feature type="compositionally biased region" description="Low complexity" evidence="1">
    <location>
        <begin position="1"/>
        <end position="15"/>
    </location>
</feature>
<feature type="compositionally biased region" description="Low complexity" evidence="1">
    <location>
        <begin position="228"/>
        <end position="250"/>
    </location>
</feature>
<accession>A0A409YSY8</accession>
<evidence type="ECO:0000313" key="2">
    <source>
        <dbReference type="EMBL" id="PPR06078.1"/>
    </source>
</evidence>
<organism evidence="2 3">
    <name type="scientific">Gymnopilus dilepis</name>
    <dbReference type="NCBI Taxonomy" id="231916"/>
    <lineage>
        <taxon>Eukaryota</taxon>
        <taxon>Fungi</taxon>
        <taxon>Dikarya</taxon>
        <taxon>Basidiomycota</taxon>
        <taxon>Agaricomycotina</taxon>
        <taxon>Agaricomycetes</taxon>
        <taxon>Agaricomycetidae</taxon>
        <taxon>Agaricales</taxon>
        <taxon>Agaricineae</taxon>
        <taxon>Hymenogastraceae</taxon>
        <taxon>Gymnopilus</taxon>
    </lineage>
</organism>